<dbReference type="OrthoDB" id="412788at2759"/>
<reference evidence="3" key="1">
    <citation type="journal article" date="2015" name="Genome Announc.">
        <title>Draft whole-genome sequence of the biocontrol agent Trichoderma harzianum T6776.</title>
        <authorList>
            <person name="Baroncelli R."/>
            <person name="Piaggeschi G."/>
            <person name="Fiorini L."/>
            <person name="Bertolini E."/>
            <person name="Zapparata A."/>
            <person name="Pe M.E."/>
            <person name="Sarrocco S."/>
            <person name="Vannacci G."/>
        </authorList>
    </citation>
    <scope>NUCLEOTIDE SEQUENCE [LARGE SCALE GENOMIC DNA]</scope>
    <source>
        <strain evidence="3">T6776</strain>
    </source>
</reference>
<comment type="caution">
    <text evidence="2">The sequence shown here is derived from an EMBL/GenBank/DDBJ whole genome shotgun (WGS) entry which is preliminary data.</text>
</comment>
<dbReference type="InterPro" id="IPR044053">
    <property type="entry name" value="AsaB-like"/>
</dbReference>
<evidence type="ECO:0000313" key="2">
    <source>
        <dbReference type="EMBL" id="KKP07581.1"/>
    </source>
</evidence>
<accession>A0A0F9XSA5</accession>
<dbReference type="AlphaFoldDB" id="A0A0F9XSA5"/>
<evidence type="ECO:0008006" key="4">
    <source>
        <dbReference type="Google" id="ProtNLM"/>
    </source>
</evidence>
<organism evidence="2 3">
    <name type="scientific">Trichoderma harzianum</name>
    <name type="common">Hypocrea lixii</name>
    <dbReference type="NCBI Taxonomy" id="5544"/>
    <lineage>
        <taxon>Eukaryota</taxon>
        <taxon>Fungi</taxon>
        <taxon>Dikarya</taxon>
        <taxon>Ascomycota</taxon>
        <taxon>Pezizomycotina</taxon>
        <taxon>Sordariomycetes</taxon>
        <taxon>Hypocreomycetidae</taxon>
        <taxon>Hypocreales</taxon>
        <taxon>Hypocreaceae</taxon>
        <taxon>Trichoderma</taxon>
    </lineage>
</organism>
<gene>
    <name evidence="2" type="ORF">THAR02_00256</name>
</gene>
<comment type="similarity">
    <text evidence="1">Belongs to the asaB hydroxylase/desaturase family.</text>
</comment>
<dbReference type="PANTHER" id="PTHR34598">
    <property type="entry name" value="BLL6449 PROTEIN"/>
    <property type="match status" value="1"/>
</dbReference>
<dbReference type="NCBIfam" id="NF041278">
    <property type="entry name" value="CmcJ_NvfI_EfuI"/>
    <property type="match status" value="1"/>
</dbReference>
<protein>
    <recommendedName>
        <fullName evidence="4">Methyltransferase</fullName>
    </recommendedName>
</protein>
<dbReference type="GO" id="GO:0016491">
    <property type="term" value="F:oxidoreductase activity"/>
    <property type="evidence" value="ECO:0007669"/>
    <property type="project" value="InterPro"/>
</dbReference>
<proteinExistence type="inferred from homology"/>
<evidence type="ECO:0000256" key="1">
    <source>
        <dbReference type="ARBA" id="ARBA00023604"/>
    </source>
</evidence>
<dbReference type="OMA" id="IPIEHRY"/>
<dbReference type="EMBL" id="JOKZ01000004">
    <property type="protein sequence ID" value="KKP07581.1"/>
    <property type="molecule type" value="Genomic_DNA"/>
</dbReference>
<dbReference type="Proteomes" id="UP000034112">
    <property type="component" value="Unassembled WGS sequence"/>
</dbReference>
<evidence type="ECO:0000313" key="3">
    <source>
        <dbReference type="Proteomes" id="UP000034112"/>
    </source>
</evidence>
<sequence>MAVISSIPRGDVTAKLNYYTAPTDGSAPYNLVGDDHPKDLARRNYGDDFHDVVIHDIRGSEANFTLDKDAFQLIQGVPASAEKEFVEDTSIQKKYYPEVEKLLLDNIPGADKVYIFDHTIRRSNPDAHRTPVLRVHIDQTAASVEKRVRRYFPDEADALLQRRYRIVNVWRPLNKNPVEANPLAVASTSTLDEKDVIPISHRYSDGYIGETAAINYNPNQKWYYASGMTGDERLLIECFDSESLKPGSGIGGRVPHTAFTDPRTRVDAEGRESIEVRALVFGN</sequence>
<dbReference type="PANTHER" id="PTHR34598:SF1">
    <property type="entry name" value="PUTATIVE (AFU_ORTHOLOGUE AFUA_3G13140)-RELATED"/>
    <property type="match status" value="1"/>
</dbReference>
<name>A0A0F9XSA5_TRIHA</name>